<evidence type="ECO:0000256" key="3">
    <source>
        <dbReference type="ARBA" id="ARBA00011073"/>
    </source>
</evidence>
<evidence type="ECO:0000256" key="4">
    <source>
        <dbReference type="ARBA" id="ARBA00022525"/>
    </source>
</evidence>
<keyword evidence="5 10" id="KW-0645">Protease</keyword>
<dbReference type="Gene3D" id="3.40.50.200">
    <property type="entry name" value="Peptidase S8/S53 domain"/>
    <property type="match status" value="1"/>
</dbReference>
<dbReference type="CDD" id="cd00063">
    <property type="entry name" value="FN3"/>
    <property type="match status" value="1"/>
</dbReference>
<evidence type="ECO:0000256" key="6">
    <source>
        <dbReference type="ARBA" id="ARBA00022723"/>
    </source>
</evidence>
<dbReference type="CDD" id="cd07477">
    <property type="entry name" value="Peptidases_S8_Subtilisin_subset"/>
    <property type="match status" value="1"/>
</dbReference>
<accession>A0ABU6KEB6</accession>
<dbReference type="InterPro" id="IPR034202">
    <property type="entry name" value="Subtilisin_Carlsberg-like"/>
</dbReference>
<feature type="compositionally biased region" description="Basic and acidic residues" evidence="12">
    <location>
        <begin position="551"/>
        <end position="566"/>
    </location>
</feature>
<keyword evidence="9" id="KW-0106">Calcium</keyword>
<dbReference type="SUPFAM" id="SSF52743">
    <property type="entry name" value="Subtilisin-like"/>
    <property type="match status" value="1"/>
</dbReference>
<feature type="region of interest" description="Disordered" evidence="12">
    <location>
        <begin position="455"/>
        <end position="631"/>
    </location>
</feature>
<keyword evidence="4" id="KW-0964">Secreted</keyword>
<evidence type="ECO:0000256" key="7">
    <source>
        <dbReference type="ARBA" id="ARBA00022801"/>
    </source>
</evidence>
<evidence type="ECO:0000256" key="10">
    <source>
        <dbReference type="PROSITE-ProRule" id="PRU01240"/>
    </source>
</evidence>
<reference evidence="14 15" key="1">
    <citation type="journal article" date="2024" name="Int. J. Syst. Evol. Microbiol.">
        <title>Virgibacillus tibetensis sp. nov., isolated from salt lake on the Tibetan Plateau of China.</title>
        <authorList>
            <person name="Phurbu D."/>
            <person name="Liu Z.-X."/>
            <person name="Wang R."/>
            <person name="Zheng Y.-Y."/>
            <person name="Liu H.-C."/>
            <person name="Zhou Y.-G."/>
            <person name="Yu Y.-J."/>
            <person name="Li A.-H."/>
        </authorList>
    </citation>
    <scope>NUCLEOTIDE SEQUENCE [LARGE SCALE GENOMIC DNA]</scope>
    <source>
        <strain evidence="14 15">C22-A2</strain>
    </source>
</reference>
<dbReference type="InterPro" id="IPR013783">
    <property type="entry name" value="Ig-like_fold"/>
</dbReference>
<comment type="caution">
    <text evidence="14">The sequence shown here is derived from an EMBL/GenBank/DDBJ whole genome shotgun (WGS) entry which is preliminary data.</text>
</comment>
<dbReference type="InterPro" id="IPR023828">
    <property type="entry name" value="Peptidase_S8_Ser-AS"/>
</dbReference>
<feature type="active site" description="Charge relay system" evidence="10">
    <location>
        <position position="172"/>
    </location>
</feature>
<keyword evidence="8 10" id="KW-0720">Serine protease</keyword>
<dbReference type="Gene3D" id="2.60.40.10">
    <property type="entry name" value="Immunoglobulins"/>
    <property type="match status" value="1"/>
</dbReference>
<evidence type="ECO:0000256" key="11">
    <source>
        <dbReference type="RuleBase" id="RU003355"/>
    </source>
</evidence>
<dbReference type="InterPro" id="IPR037045">
    <property type="entry name" value="S8pro/Inhibitor_I9_sf"/>
</dbReference>
<dbReference type="PANTHER" id="PTHR43806">
    <property type="entry name" value="PEPTIDASE S8"/>
    <property type="match status" value="1"/>
</dbReference>
<dbReference type="PROSITE" id="PS51892">
    <property type="entry name" value="SUBTILASE"/>
    <property type="match status" value="1"/>
</dbReference>
<dbReference type="SUPFAM" id="SSF49265">
    <property type="entry name" value="Fibronectin type III"/>
    <property type="match status" value="1"/>
</dbReference>
<dbReference type="RefSeq" id="WP_327606734.1">
    <property type="nucleotide sequence ID" value="NZ_JARZFX010000002.1"/>
</dbReference>
<evidence type="ECO:0000256" key="9">
    <source>
        <dbReference type="ARBA" id="ARBA00022837"/>
    </source>
</evidence>
<proteinExistence type="inferred from homology"/>
<dbReference type="InterPro" id="IPR000209">
    <property type="entry name" value="Peptidase_S8/S53_dom"/>
</dbReference>
<evidence type="ECO:0000256" key="8">
    <source>
        <dbReference type="ARBA" id="ARBA00022825"/>
    </source>
</evidence>
<evidence type="ECO:0000256" key="2">
    <source>
        <dbReference type="ARBA" id="ARBA00004613"/>
    </source>
</evidence>
<feature type="domain" description="Fibronectin type-III" evidence="13">
    <location>
        <begin position="384"/>
        <end position="472"/>
    </location>
</feature>
<dbReference type="PROSITE" id="PS00136">
    <property type="entry name" value="SUBTILASE_ASP"/>
    <property type="match status" value="1"/>
</dbReference>
<dbReference type="PROSITE" id="PS00138">
    <property type="entry name" value="SUBTILASE_SER"/>
    <property type="match status" value="1"/>
</dbReference>
<name>A0ABU6KEB6_9BACI</name>
<dbReference type="PRINTS" id="PR00723">
    <property type="entry name" value="SUBTILISIN"/>
</dbReference>
<evidence type="ECO:0000256" key="12">
    <source>
        <dbReference type="SAM" id="MobiDB-lite"/>
    </source>
</evidence>
<dbReference type="InterPro" id="IPR036852">
    <property type="entry name" value="Peptidase_S8/S53_dom_sf"/>
</dbReference>
<evidence type="ECO:0000313" key="15">
    <source>
        <dbReference type="Proteomes" id="UP001335737"/>
    </source>
</evidence>
<dbReference type="PROSITE" id="PS00137">
    <property type="entry name" value="SUBTILASE_HIS"/>
    <property type="match status" value="1"/>
</dbReference>
<feature type="compositionally biased region" description="Basic and acidic residues" evidence="12">
    <location>
        <begin position="483"/>
        <end position="525"/>
    </location>
</feature>
<dbReference type="InterPro" id="IPR015500">
    <property type="entry name" value="Peptidase_S8_subtilisin-rel"/>
</dbReference>
<dbReference type="InterPro" id="IPR036116">
    <property type="entry name" value="FN3_sf"/>
</dbReference>
<evidence type="ECO:0000256" key="5">
    <source>
        <dbReference type="ARBA" id="ARBA00022670"/>
    </source>
</evidence>
<dbReference type="Proteomes" id="UP001335737">
    <property type="component" value="Unassembled WGS sequence"/>
</dbReference>
<protein>
    <submittedName>
        <fullName evidence="14">S8 family serine peptidase</fullName>
    </submittedName>
</protein>
<dbReference type="SUPFAM" id="SSF54897">
    <property type="entry name" value="Protease propeptides/inhibitors"/>
    <property type="match status" value="1"/>
</dbReference>
<dbReference type="SMART" id="SM00060">
    <property type="entry name" value="FN3"/>
    <property type="match status" value="1"/>
</dbReference>
<keyword evidence="6" id="KW-0479">Metal-binding</keyword>
<keyword evidence="7 10" id="KW-0378">Hydrolase</keyword>
<feature type="active site" description="Charge relay system" evidence="10">
    <location>
        <position position="142"/>
    </location>
</feature>
<feature type="active site" description="Charge relay system" evidence="10">
    <location>
        <position position="326"/>
    </location>
</feature>
<dbReference type="InterPro" id="IPR050131">
    <property type="entry name" value="Peptidase_S8_subtilisin-like"/>
</dbReference>
<keyword evidence="15" id="KW-1185">Reference proteome</keyword>
<comment type="cofactor">
    <cofactor evidence="1">
        <name>Ca(2+)</name>
        <dbReference type="ChEBI" id="CHEBI:29108"/>
    </cofactor>
</comment>
<organism evidence="14 15">
    <name type="scientific">Virgibacillus tibetensis</name>
    <dbReference type="NCBI Taxonomy" id="3042313"/>
    <lineage>
        <taxon>Bacteria</taxon>
        <taxon>Bacillati</taxon>
        <taxon>Bacillota</taxon>
        <taxon>Bacilli</taxon>
        <taxon>Bacillales</taxon>
        <taxon>Bacillaceae</taxon>
        <taxon>Virgibacillus</taxon>
    </lineage>
</organism>
<feature type="compositionally biased region" description="Polar residues" evidence="12">
    <location>
        <begin position="457"/>
        <end position="467"/>
    </location>
</feature>
<evidence type="ECO:0000256" key="1">
    <source>
        <dbReference type="ARBA" id="ARBA00001913"/>
    </source>
</evidence>
<dbReference type="Pfam" id="PF00082">
    <property type="entry name" value="Peptidase_S8"/>
    <property type="match status" value="1"/>
</dbReference>
<dbReference type="PROSITE" id="PS50853">
    <property type="entry name" value="FN3"/>
    <property type="match status" value="1"/>
</dbReference>
<feature type="compositionally biased region" description="Polar residues" evidence="12">
    <location>
        <begin position="575"/>
        <end position="584"/>
    </location>
</feature>
<evidence type="ECO:0000259" key="13">
    <source>
        <dbReference type="PROSITE" id="PS50853"/>
    </source>
</evidence>
<comment type="similarity">
    <text evidence="3 10 11">Belongs to the peptidase S8 family.</text>
</comment>
<dbReference type="PANTHER" id="PTHR43806:SF11">
    <property type="entry name" value="CEREVISIN-RELATED"/>
    <property type="match status" value="1"/>
</dbReference>
<sequence>MSKLYRTVFLLLSALLIISYHPVSIHGMSSNEIEVIIGYENERGKALIIEKSSEVDYQFSNLSAIAVTIDQNNLPELEQNDNVAYIENNVSVTLSNHTQYIEEISESRELTETEEWNVQLIGSTFAWEDGFTGSGVNIAIIDTGISSHSDLAISGGTSVVDYTKEWADDNGHGTHVAGILGAQLNGFGVVGVAPEANLFAVKALDNNGDGTLGNLVEAIEWSIDNEMDIINLSLGTDYNSKTLKEIMDKAYESGILIVGASGNEGVAESVIYPAKYESVIGVSAVDARLQITPFSSTGQEVEFSAPGVNIISTYLDESYGISSGTSQASPHVAGMLALLKQKYPDMSAAELRYELINYTQDLGEPGRDPLYGHGYINYKTDFIPPGEVSDIQVETAVDSISIRWTNPEDEDLQKVNLYLDDGYLITIDSTETSTYTYTGLDADTAYTFSIHTEDRYGNQSEGTVQTVKTEKAESASVDQDIVISEKKTEQDKEIKDENPVAEKEKIAESEKEPNKQVKEKPERTPSQEQSDENDSEKDTEKEMQVSFPSKVNEDQVKEVKESEPKNKITPKQPIEESSLSSSNERYTKEDEEIPGNETYESVGTGEANESSEKKNGNESNNTSEDEDKTDDDKNLIMKFFAFIGKVFVSVVDWIAGLF</sequence>
<comment type="subcellular location">
    <subcellularLocation>
        <location evidence="2">Secreted</location>
    </subcellularLocation>
</comment>
<dbReference type="EMBL" id="JARZFX010000002">
    <property type="protein sequence ID" value="MEC5423174.1"/>
    <property type="molecule type" value="Genomic_DNA"/>
</dbReference>
<gene>
    <name evidence="14" type="ORF">QGM71_06625</name>
</gene>
<evidence type="ECO:0000313" key="14">
    <source>
        <dbReference type="EMBL" id="MEC5423174.1"/>
    </source>
</evidence>
<dbReference type="InterPro" id="IPR022398">
    <property type="entry name" value="Peptidase_S8_His-AS"/>
</dbReference>
<dbReference type="Gene3D" id="3.30.70.80">
    <property type="entry name" value="Peptidase S8 propeptide/proteinase inhibitor I9"/>
    <property type="match status" value="1"/>
</dbReference>
<dbReference type="InterPro" id="IPR023827">
    <property type="entry name" value="Peptidase_S8_Asp-AS"/>
</dbReference>
<dbReference type="InterPro" id="IPR003961">
    <property type="entry name" value="FN3_dom"/>
</dbReference>